<evidence type="ECO:0000313" key="14">
    <source>
        <dbReference type="Proteomes" id="UP000266385"/>
    </source>
</evidence>
<dbReference type="PANTHER" id="PTHR30069">
    <property type="entry name" value="TONB-DEPENDENT OUTER MEMBRANE RECEPTOR"/>
    <property type="match status" value="1"/>
</dbReference>
<dbReference type="InterPro" id="IPR037066">
    <property type="entry name" value="Plug_dom_sf"/>
</dbReference>
<dbReference type="InterPro" id="IPR000531">
    <property type="entry name" value="Beta-barrel_TonB"/>
</dbReference>
<comment type="similarity">
    <text evidence="2 9 10">Belongs to the TonB-dependent receptor family.</text>
</comment>
<reference evidence="13 14" key="1">
    <citation type="submission" date="2018-08" db="EMBL/GenBank/DDBJ databases">
        <title>Henriciella mobilis sp. nov., isolated from seawater.</title>
        <authorList>
            <person name="Cheng H."/>
            <person name="Wu Y.-H."/>
            <person name="Xu X.-W."/>
            <person name="Guo L.-L."/>
        </authorList>
    </citation>
    <scope>NUCLEOTIDE SEQUENCE [LARGE SCALE GENOMIC DNA]</scope>
    <source>
        <strain evidence="13 14">JN25</strain>
    </source>
</reference>
<proteinExistence type="inferred from homology"/>
<keyword evidence="5 9" id="KW-0812">Transmembrane</keyword>
<name>A0A399R939_9PROT</name>
<keyword evidence="14" id="KW-1185">Reference proteome</keyword>
<keyword evidence="13" id="KW-0675">Receptor</keyword>
<dbReference type="PROSITE" id="PS52016">
    <property type="entry name" value="TONB_DEPENDENT_REC_3"/>
    <property type="match status" value="1"/>
</dbReference>
<organism evidence="13 14">
    <name type="scientific">Henriciella mobilis</name>
    <dbReference type="NCBI Taxonomy" id="2305467"/>
    <lineage>
        <taxon>Bacteria</taxon>
        <taxon>Pseudomonadati</taxon>
        <taxon>Pseudomonadota</taxon>
        <taxon>Alphaproteobacteria</taxon>
        <taxon>Hyphomonadales</taxon>
        <taxon>Hyphomonadaceae</taxon>
        <taxon>Henriciella</taxon>
    </lineage>
</organism>
<sequence>MALSGVASAQAGDPAGEAFEAEQRQEIVTVYGTSNPLPAFEYPGQVSVITNDDIELRAPSTVSDLLRDVPGLAFSGGPRRTGEVPSLRGFSGQNVLILLDGARQSFTSAHDGRFFVDPALLGSVEVVRGPASALYGSGAVGGVLALESADAEDLLRDGESWGARLRAGYQSVNEETLTSFTAYTNTGAFDGLASIGLRQSGDIKLGDGSTLPSDDEIMTGLIKGRYDVTDALSLEASWQRFDNSAFEPNNGQGTLGTGDSVLDRNVDKDITTDTYRLGAGFNPVSDMIDAHLTAYQTITEVEEFDATVPRSISREIETTGLSARNASRFDLGPVQTTITIGADWYRDEQSGFDSAAADGVRGGVPDAESEFMGLFAQLELVTEHPLGLPGELIVIPGLRHDEFSSESSSVTGKNEDDAFSPRIAASYGPVGWFRIFGSYAEGFRAQSVNELYLDGTHFEVPHPVLFNPGMGSFVFVTNEFIPNAGVKPEKTETVEFGAGLDFQDLVASGDRLQAKLSWYQSDVEDLINLSVDFAYDGTCFAPPFFPCTAGTTRSANVASAELEGVEGELRYDSDRSYVRASYTSIEGTDLVTGSDLGTLTPDRVALDLGLKAHEWDAIFGLRIQHASDFTRRESDGAGGFTVAETRDAYTVADVYASWTPGFANGARIDAGIDNVFDERFERVFEGVYQPGRNYKIAASWQFGG</sequence>
<keyword evidence="6 10" id="KW-0798">TonB box</keyword>
<evidence type="ECO:0000256" key="9">
    <source>
        <dbReference type="PROSITE-ProRule" id="PRU01360"/>
    </source>
</evidence>
<gene>
    <name evidence="13" type="ORF">D1223_17015</name>
</gene>
<protein>
    <submittedName>
        <fullName evidence="13">TonB-dependent receptor</fullName>
    </submittedName>
</protein>
<comment type="caution">
    <text evidence="13">The sequence shown here is derived from an EMBL/GenBank/DDBJ whole genome shotgun (WGS) entry which is preliminary data.</text>
</comment>
<keyword evidence="4 9" id="KW-1134">Transmembrane beta strand</keyword>
<keyword evidence="3 9" id="KW-0813">Transport</keyword>
<dbReference type="Pfam" id="PF00593">
    <property type="entry name" value="TonB_dep_Rec_b-barrel"/>
    <property type="match status" value="1"/>
</dbReference>
<dbReference type="CDD" id="cd01347">
    <property type="entry name" value="ligand_gated_channel"/>
    <property type="match status" value="1"/>
</dbReference>
<dbReference type="AlphaFoldDB" id="A0A399R939"/>
<dbReference type="Proteomes" id="UP000266385">
    <property type="component" value="Unassembled WGS sequence"/>
</dbReference>
<evidence type="ECO:0000256" key="3">
    <source>
        <dbReference type="ARBA" id="ARBA00022448"/>
    </source>
</evidence>
<dbReference type="InterPro" id="IPR012910">
    <property type="entry name" value="Plug_dom"/>
</dbReference>
<feature type="domain" description="TonB-dependent receptor-like beta-barrel" evidence="11">
    <location>
        <begin position="232"/>
        <end position="675"/>
    </location>
</feature>
<evidence type="ECO:0000259" key="11">
    <source>
        <dbReference type="Pfam" id="PF00593"/>
    </source>
</evidence>
<dbReference type="OrthoDB" id="9796221at2"/>
<evidence type="ECO:0000256" key="5">
    <source>
        <dbReference type="ARBA" id="ARBA00022692"/>
    </source>
</evidence>
<evidence type="ECO:0000313" key="13">
    <source>
        <dbReference type="EMBL" id="RIJ26981.1"/>
    </source>
</evidence>
<dbReference type="InterPro" id="IPR036942">
    <property type="entry name" value="Beta-barrel_TonB_sf"/>
</dbReference>
<dbReference type="NCBIfam" id="TIGR01785">
    <property type="entry name" value="TonB-hemin"/>
    <property type="match status" value="1"/>
</dbReference>
<evidence type="ECO:0000256" key="8">
    <source>
        <dbReference type="ARBA" id="ARBA00023237"/>
    </source>
</evidence>
<evidence type="ECO:0000256" key="6">
    <source>
        <dbReference type="ARBA" id="ARBA00023077"/>
    </source>
</evidence>
<keyword evidence="8 9" id="KW-0998">Cell outer membrane</keyword>
<evidence type="ECO:0000256" key="2">
    <source>
        <dbReference type="ARBA" id="ARBA00009810"/>
    </source>
</evidence>
<evidence type="ECO:0000256" key="7">
    <source>
        <dbReference type="ARBA" id="ARBA00023136"/>
    </source>
</evidence>
<comment type="subcellular location">
    <subcellularLocation>
        <location evidence="1 9">Cell outer membrane</location>
        <topology evidence="1 9">Multi-pass membrane protein</topology>
    </subcellularLocation>
</comment>
<evidence type="ECO:0000256" key="10">
    <source>
        <dbReference type="RuleBase" id="RU003357"/>
    </source>
</evidence>
<dbReference type="InterPro" id="IPR011276">
    <property type="entry name" value="TonB_haem/Hb_rcpt"/>
</dbReference>
<keyword evidence="7 9" id="KW-0472">Membrane</keyword>
<evidence type="ECO:0000259" key="12">
    <source>
        <dbReference type="Pfam" id="PF07715"/>
    </source>
</evidence>
<dbReference type="PANTHER" id="PTHR30069:SF41">
    <property type="entry name" value="HEME_HEMOPEXIN UTILIZATION PROTEIN C"/>
    <property type="match status" value="1"/>
</dbReference>
<dbReference type="EMBL" id="QWFX01000016">
    <property type="protein sequence ID" value="RIJ26981.1"/>
    <property type="molecule type" value="Genomic_DNA"/>
</dbReference>
<dbReference type="GO" id="GO:0015232">
    <property type="term" value="F:heme transmembrane transporter activity"/>
    <property type="evidence" value="ECO:0007669"/>
    <property type="project" value="InterPro"/>
</dbReference>
<evidence type="ECO:0000256" key="4">
    <source>
        <dbReference type="ARBA" id="ARBA00022452"/>
    </source>
</evidence>
<dbReference type="GO" id="GO:0015344">
    <property type="term" value="F:siderophore uptake transmembrane transporter activity"/>
    <property type="evidence" value="ECO:0007669"/>
    <property type="project" value="TreeGrafter"/>
</dbReference>
<dbReference type="Gene3D" id="2.170.130.10">
    <property type="entry name" value="TonB-dependent receptor, plug domain"/>
    <property type="match status" value="1"/>
</dbReference>
<dbReference type="GO" id="GO:0044718">
    <property type="term" value="P:siderophore transmembrane transport"/>
    <property type="evidence" value="ECO:0007669"/>
    <property type="project" value="TreeGrafter"/>
</dbReference>
<dbReference type="Pfam" id="PF07715">
    <property type="entry name" value="Plug"/>
    <property type="match status" value="1"/>
</dbReference>
<dbReference type="SUPFAM" id="SSF56935">
    <property type="entry name" value="Porins"/>
    <property type="match status" value="1"/>
</dbReference>
<accession>A0A399R939</accession>
<evidence type="ECO:0000256" key="1">
    <source>
        <dbReference type="ARBA" id="ARBA00004571"/>
    </source>
</evidence>
<dbReference type="InterPro" id="IPR039426">
    <property type="entry name" value="TonB-dep_rcpt-like"/>
</dbReference>
<dbReference type="GO" id="GO:0009279">
    <property type="term" value="C:cell outer membrane"/>
    <property type="evidence" value="ECO:0007669"/>
    <property type="project" value="UniProtKB-SubCell"/>
</dbReference>
<dbReference type="Gene3D" id="2.40.170.20">
    <property type="entry name" value="TonB-dependent receptor, beta-barrel domain"/>
    <property type="match status" value="1"/>
</dbReference>
<feature type="domain" description="TonB-dependent receptor plug" evidence="12">
    <location>
        <begin position="40"/>
        <end position="143"/>
    </location>
</feature>